<sequence>MKITNLQLGQKEVKTLGTQTFSKHISNLQMETDLDRRNLARLNTFTDKVAVHLNMLGALMKHRISSYVKGCLIVIVKRSGAA</sequence>
<accession>A0AAV2DRP3</accession>
<dbReference type="Proteomes" id="UP001497516">
    <property type="component" value="Chromosome 3"/>
</dbReference>
<reference evidence="1 2" key="1">
    <citation type="submission" date="2024-04" db="EMBL/GenBank/DDBJ databases">
        <authorList>
            <person name="Fracassetti M."/>
        </authorList>
    </citation>
    <scope>NUCLEOTIDE SEQUENCE [LARGE SCALE GENOMIC DNA]</scope>
</reference>
<dbReference type="EMBL" id="OZ034816">
    <property type="protein sequence ID" value="CAL1376188.1"/>
    <property type="molecule type" value="Genomic_DNA"/>
</dbReference>
<organism evidence="1 2">
    <name type="scientific">Linum trigynum</name>
    <dbReference type="NCBI Taxonomy" id="586398"/>
    <lineage>
        <taxon>Eukaryota</taxon>
        <taxon>Viridiplantae</taxon>
        <taxon>Streptophyta</taxon>
        <taxon>Embryophyta</taxon>
        <taxon>Tracheophyta</taxon>
        <taxon>Spermatophyta</taxon>
        <taxon>Magnoliopsida</taxon>
        <taxon>eudicotyledons</taxon>
        <taxon>Gunneridae</taxon>
        <taxon>Pentapetalae</taxon>
        <taxon>rosids</taxon>
        <taxon>fabids</taxon>
        <taxon>Malpighiales</taxon>
        <taxon>Linaceae</taxon>
        <taxon>Linum</taxon>
    </lineage>
</organism>
<evidence type="ECO:0000313" key="1">
    <source>
        <dbReference type="EMBL" id="CAL1376188.1"/>
    </source>
</evidence>
<proteinExistence type="predicted"/>
<name>A0AAV2DRP3_9ROSI</name>
<gene>
    <name evidence="1" type="ORF">LTRI10_LOCUS17934</name>
</gene>
<keyword evidence="2" id="KW-1185">Reference proteome</keyword>
<evidence type="ECO:0000313" key="2">
    <source>
        <dbReference type="Proteomes" id="UP001497516"/>
    </source>
</evidence>
<dbReference type="AlphaFoldDB" id="A0AAV2DRP3"/>
<protein>
    <submittedName>
        <fullName evidence="1">Uncharacterized protein</fullName>
    </submittedName>
</protein>